<protein>
    <submittedName>
        <fullName evidence="4">LLM class flavin-dependent oxidoreductase</fullName>
    </submittedName>
</protein>
<dbReference type="EMBL" id="WIAO01000002">
    <property type="protein sequence ID" value="MQM24374.1"/>
    <property type="molecule type" value="Genomic_DNA"/>
</dbReference>
<dbReference type="InterPro" id="IPR036661">
    <property type="entry name" value="Luciferase-like_sf"/>
</dbReference>
<organism evidence="4 5">
    <name type="scientific">Glycomyces albidus</name>
    <dbReference type="NCBI Taxonomy" id="2656774"/>
    <lineage>
        <taxon>Bacteria</taxon>
        <taxon>Bacillati</taxon>
        <taxon>Actinomycetota</taxon>
        <taxon>Actinomycetes</taxon>
        <taxon>Glycomycetales</taxon>
        <taxon>Glycomycetaceae</taxon>
        <taxon>Glycomyces</taxon>
    </lineage>
</organism>
<accession>A0A6L5G2J4</accession>
<feature type="domain" description="Luciferase-like" evidence="3">
    <location>
        <begin position="6"/>
        <end position="323"/>
    </location>
</feature>
<evidence type="ECO:0000259" key="3">
    <source>
        <dbReference type="Pfam" id="PF00296"/>
    </source>
</evidence>
<keyword evidence="5" id="KW-1185">Reference proteome</keyword>
<dbReference type="PANTHER" id="PTHR30137:SF8">
    <property type="entry name" value="BLR5498 PROTEIN"/>
    <property type="match status" value="1"/>
</dbReference>
<dbReference type="GO" id="GO:0005829">
    <property type="term" value="C:cytosol"/>
    <property type="evidence" value="ECO:0007669"/>
    <property type="project" value="TreeGrafter"/>
</dbReference>
<evidence type="ECO:0000313" key="5">
    <source>
        <dbReference type="Proteomes" id="UP000477750"/>
    </source>
</evidence>
<dbReference type="GO" id="GO:0004497">
    <property type="term" value="F:monooxygenase activity"/>
    <property type="evidence" value="ECO:0007669"/>
    <property type="project" value="UniProtKB-KW"/>
</dbReference>
<evidence type="ECO:0000256" key="1">
    <source>
        <dbReference type="ARBA" id="ARBA00023002"/>
    </source>
</evidence>
<reference evidence="4 5" key="1">
    <citation type="submission" date="2019-10" db="EMBL/GenBank/DDBJ databases">
        <title>Glycomyces albidus sp. nov., a novel actinomycete isolated from rhizosphere soil of wheat (Triticum aestivum L.).</title>
        <authorList>
            <person name="Qian L."/>
        </authorList>
    </citation>
    <scope>NUCLEOTIDE SEQUENCE [LARGE SCALE GENOMIC DNA]</scope>
    <source>
        <strain evidence="4 5">NEAU-7082</strain>
    </source>
</reference>
<dbReference type="InterPro" id="IPR011251">
    <property type="entry name" value="Luciferase-like_dom"/>
</dbReference>
<keyword evidence="1" id="KW-0560">Oxidoreductase</keyword>
<keyword evidence="2" id="KW-0503">Monooxygenase</keyword>
<dbReference type="GO" id="GO:0016705">
    <property type="term" value="F:oxidoreductase activity, acting on paired donors, with incorporation or reduction of molecular oxygen"/>
    <property type="evidence" value="ECO:0007669"/>
    <property type="project" value="InterPro"/>
</dbReference>
<evidence type="ECO:0000313" key="4">
    <source>
        <dbReference type="EMBL" id="MQM24374.1"/>
    </source>
</evidence>
<dbReference type="PANTHER" id="PTHR30137">
    <property type="entry name" value="LUCIFERASE-LIKE MONOOXYGENASE"/>
    <property type="match status" value="1"/>
</dbReference>
<dbReference type="SUPFAM" id="SSF51679">
    <property type="entry name" value="Bacterial luciferase-like"/>
    <property type="match status" value="1"/>
</dbReference>
<dbReference type="Pfam" id="PF00296">
    <property type="entry name" value="Bac_luciferase"/>
    <property type="match status" value="1"/>
</dbReference>
<gene>
    <name evidence="4" type="ORF">GFD30_02080</name>
</gene>
<evidence type="ECO:0000256" key="2">
    <source>
        <dbReference type="ARBA" id="ARBA00023033"/>
    </source>
</evidence>
<dbReference type="RefSeq" id="WP_153023572.1">
    <property type="nucleotide sequence ID" value="NZ_WIAO01000002.1"/>
</dbReference>
<dbReference type="Gene3D" id="3.20.20.30">
    <property type="entry name" value="Luciferase-like domain"/>
    <property type="match status" value="1"/>
</dbReference>
<comment type="caution">
    <text evidence="4">The sequence shown here is derived from an EMBL/GenBank/DDBJ whole genome shotgun (WGS) entry which is preliminary data.</text>
</comment>
<proteinExistence type="predicted"/>
<sequence>MSAHDVFLLGGVFPGTAPAEALRRVVSYARHAEASGLDGVWTAEHHFIEYGASPSATLMAAHLLAATERIQIGTAVAVLSNRHPVALGEEAATLHALAPGRFRLGVGRGGPWIDLDVFGSGLDRYEHGFDEGLRLLAHWLSGDTEVAHSGEFFDVLPVRVMPPGTGAPIWVAATGEGTARLAGRLGLPLLLGMHAPDEDHLALLRAWRTEAEAAGHDPDTAEHVSTHLAQIADTPAQTDRLRASLTELLTRGVGQYVSLKPGRAQRDHGAYVGWMTERHAVGPASHVAERLAASAEKTGVARQLLLVEGLGDPEAVRDNIAALGAALNTAGTGAPAPASP</sequence>
<dbReference type="InterPro" id="IPR050766">
    <property type="entry name" value="Bact_Lucif_Oxidored"/>
</dbReference>
<dbReference type="AlphaFoldDB" id="A0A6L5G2J4"/>
<name>A0A6L5G2J4_9ACTN</name>
<dbReference type="Proteomes" id="UP000477750">
    <property type="component" value="Unassembled WGS sequence"/>
</dbReference>